<protein>
    <submittedName>
        <fullName evidence="1">Uncharacterized protein</fullName>
    </submittedName>
</protein>
<reference evidence="1 2" key="1">
    <citation type="journal article" date="2015" name="Plant Cell">
        <title>Oil accumulation by the oleaginous diatom Fistulifera solaris as revealed by the genome and transcriptome.</title>
        <authorList>
            <person name="Tanaka T."/>
            <person name="Maeda Y."/>
            <person name="Veluchamy A."/>
            <person name="Tanaka M."/>
            <person name="Abida H."/>
            <person name="Marechal E."/>
            <person name="Bowler C."/>
            <person name="Muto M."/>
            <person name="Sunaga Y."/>
            <person name="Tanaka M."/>
            <person name="Yoshino T."/>
            <person name="Taniguchi T."/>
            <person name="Fukuda Y."/>
            <person name="Nemoto M."/>
            <person name="Matsumoto M."/>
            <person name="Wong P.S."/>
            <person name="Aburatani S."/>
            <person name="Fujibuchi W."/>
        </authorList>
    </citation>
    <scope>NUCLEOTIDE SEQUENCE [LARGE SCALE GENOMIC DNA]</scope>
    <source>
        <strain evidence="1 2">JPCC DA0580</strain>
    </source>
</reference>
<organism evidence="1 2">
    <name type="scientific">Fistulifera solaris</name>
    <name type="common">Oleaginous diatom</name>
    <dbReference type="NCBI Taxonomy" id="1519565"/>
    <lineage>
        <taxon>Eukaryota</taxon>
        <taxon>Sar</taxon>
        <taxon>Stramenopiles</taxon>
        <taxon>Ochrophyta</taxon>
        <taxon>Bacillariophyta</taxon>
        <taxon>Bacillariophyceae</taxon>
        <taxon>Bacillariophycidae</taxon>
        <taxon>Naviculales</taxon>
        <taxon>Naviculaceae</taxon>
        <taxon>Fistulifera</taxon>
    </lineage>
</organism>
<name>A0A1Z5JR66_FISSO</name>
<dbReference type="InParanoid" id="A0A1Z5JR66"/>
<dbReference type="AlphaFoldDB" id="A0A1Z5JR66"/>
<sequence length="454" mass="52205">MGFNETAIAETATFVLSLQNSEPDSMQFNFDVDSIREDQMDSFLDVNPHRVWEFEFQTWTVEQSIRMATRPGPLKIHLYTPSTIHGGFSFTDGGTAFVDALQQRTSIFGSLCLHFNRRNPFTTENYVRLLQLERVVEKLELYMFRPDALLPFQAQVHSLNYRIDDYEIEKTDFETLPIVAKELTLSIHITRTENWSDSIVTFLDRVAQLGHFEHLGLEIDLWHEVDYTQMAWIAAAIVRVLQNNPSMVSLDLSKNRYAVEYTPYLTILFQAMEGHPNLRTFRVNSGKMTVVHFASLERLLFRNRRVTVVNHRDERVTDGTTIDQVYTLNQFFHESKELIQECCSSWRSRVMKTVLMESASANFQRTALLLSDHTDVLCELVNGTNDDALLPYDPTSIIHATPLKKKKLGPNSGHVMPVAAHIEAESSLLLSVNDVINEREIDLDDILDDDAFYE</sequence>
<comment type="caution">
    <text evidence="1">The sequence shown here is derived from an EMBL/GenBank/DDBJ whole genome shotgun (WGS) entry which is preliminary data.</text>
</comment>
<dbReference type="Proteomes" id="UP000198406">
    <property type="component" value="Unassembled WGS sequence"/>
</dbReference>
<keyword evidence="2" id="KW-1185">Reference proteome</keyword>
<dbReference type="EMBL" id="BDSP01000105">
    <property type="protein sequence ID" value="GAX16386.1"/>
    <property type="molecule type" value="Genomic_DNA"/>
</dbReference>
<accession>A0A1Z5JR66</accession>
<evidence type="ECO:0000313" key="1">
    <source>
        <dbReference type="EMBL" id="GAX16386.1"/>
    </source>
</evidence>
<evidence type="ECO:0000313" key="2">
    <source>
        <dbReference type="Proteomes" id="UP000198406"/>
    </source>
</evidence>
<dbReference type="SUPFAM" id="SSF52047">
    <property type="entry name" value="RNI-like"/>
    <property type="match status" value="1"/>
</dbReference>
<gene>
    <name evidence="1" type="ORF">FisN_10Hh396</name>
</gene>
<proteinExistence type="predicted"/>